<dbReference type="Gene3D" id="2.60.40.2610">
    <property type="entry name" value="Outer membrane usher protein FimD, plug domain"/>
    <property type="match status" value="1"/>
</dbReference>
<evidence type="ECO:0000256" key="8">
    <source>
        <dbReference type="ARBA" id="ARBA00023136"/>
    </source>
</evidence>
<accession>A0A8I0PWH7</accession>
<keyword evidence="3" id="KW-0813">Transport</keyword>
<proteinExistence type="inferred from homology"/>
<evidence type="ECO:0000256" key="3">
    <source>
        <dbReference type="ARBA" id="ARBA00022448"/>
    </source>
</evidence>
<dbReference type="AlphaFoldDB" id="A0A8I0PWH7"/>
<evidence type="ECO:0000256" key="6">
    <source>
        <dbReference type="ARBA" id="ARBA00022692"/>
    </source>
</evidence>
<evidence type="ECO:0000313" key="14">
    <source>
        <dbReference type="Proteomes" id="UP000650477"/>
    </source>
</evidence>
<dbReference type="EMBL" id="PKLF01000013">
    <property type="protein sequence ID" value="MBE8613651.1"/>
    <property type="molecule type" value="Genomic_DNA"/>
</dbReference>
<dbReference type="InterPro" id="IPR043142">
    <property type="entry name" value="PapC-like_C_sf"/>
</dbReference>
<reference evidence="13" key="1">
    <citation type="submission" date="2017-12" db="EMBL/GenBank/DDBJ databases">
        <title>Genome sequencing and analysis.</title>
        <authorList>
            <person name="Huang Y.-T."/>
        </authorList>
    </citation>
    <scope>NUCLEOTIDE SEQUENCE</scope>
    <source>
        <strain evidence="13">VGH116</strain>
    </source>
</reference>
<dbReference type="InterPro" id="IPR042186">
    <property type="entry name" value="FimD_plug_dom"/>
</dbReference>
<keyword evidence="8" id="KW-0472">Membrane</keyword>
<evidence type="ECO:0000256" key="1">
    <source>
        <dbReference type="ARBA" id="ARBA00004571"/>
    </source>
</evidence>
<dbReference type="PANTHER" id="PTHR30451">
    <property type="entry name" value="OUTER MEMBRANE USHER PROTEIN"/>
    <property type="match status" value="1"/>
</dbReference>
<dbReference type="GO" id="GO:0009279">
    <property type="term" value="C:cell outer membrane"/>
    <property type="evidence" value="ECO:0007669"/>
    <property type="project" value="UniProtKB-SubCell"/>
</dbReference>
<keyword evidence="5" id="KW-1029">Fimbrium biogenesis</keyword>
<dbReference type="GO" id="GO:0009297">
    <property type="term" value="P:pilus assembly"/>
    <property type="evidence" value="ECO:0007669"/>
    <property type="project" value="InterPro"/>
</dbReference>
<name>A0A8I0PWH7_MORMO</name>
<dbReference type="Pfam" id="PF13954">
    <property type="entry name" value="PapC_N"/>
    <property type="match status" value="1"/>
</dbReference>
<dbReference type="InterPro" id="IPR025885">
    <property type="entry name" value="PapC_N"/>
</dbReference>
<feature type="chain" id="PRO_5034226643" evidence="10">
    <location>
        <begin position="32"/>
        <end position="836"/>
    </location>
</feature>
<comment type="subcellular location">
    <subcellularLocation>
        <location evidence="1">Cell outer membrane</location>
        <topology evidence="1">Multi-pass membrane protein</topology>
    </subcellularLocation>
</comment>
<evidence type="ECO:0000256" key="7">
    <source>
        <dbReference type="ARBA" id="ARBA00022729"/>
    </source>
</evidence>
<dbReference type="GO" id="GO:0015473">
    <property type="term" value="F:fimbrial usher porin activity"/>
    <property type="evidence" value="ECO:0007669"/>
    <property type="project" value="InterPro"/>
</dbReference>
<dbReference type="InterPro" id="IPR037224">
    <property type="entry name" value="PapC_N_sf"/>
</dbReference>
<organism evidence="13 14">
    <name type="scientific">Morganella morganii</name>
    <name type="common">Proteus morganii</name>
    <dbReference type="NCBI Taxonomy" id="582"/>
    <lineage>
        <taxon>Bacteria</taxon>
        <taxon>Pseudomonadati</taxon>
        <taxon>Pseudomonadota</taxon>
        <taxon>Gammaproteobacteria</taxon>
        <taxon>Enterobacterales</taxon>
        <taxon>Morganellaceae</taxon>
        <taxon>Morganella</taxon>
    </lineage>
</organism>
<feature type="signal peptide" evidence="10">
    <location>
        <begin position="1"/>
        <end position="31"/>
    </location>
</feature>
<dbReference type="Proteomes" id="UP000650477">
    <property type="component" value="Unassembled WGS sequence"/>
</dbReference>
<evidence type="ECO:0000256" key="5">
    <source>
        <dbReference type="ARBA" id="ARBA00022558"/>
    </source>
</evidence>
<evidence type="ECO:0000256" key="2">
    <source>
        <dbReference type="ARBA" id="ARBA00008064"/>
    </source>
</evidence>
<keyword evidence="6" id="KW-0812">Transmembrane</keyword>
<evidence type="ECO:0000256" key="9">
    <source>
        <dbReference type="ARBA" id="ARBA00023237"/>
    </source>
</evidence>
<dbReference type="SUPFAM" id="SSF141729">
    <property type="entry name" value="FimD N-terminal domain-like"/>
    <property type="match status" value="1"/>
</dbReference>
<feature type="domain" description="PapC N-terminal" evidence="12">
    <location>
        <begin position="48"/>
        <end position="180"/>
    </location>
</feature>
<evidence type="ECO:0000313" key="13">
    <source>
        <dbReference type="EMBL" id="MBE8613651.1"/>
    </source>
</evidence>
<dbReference type="InterPro" id="IPR000015">
    <property type="entry name" value="Fimb_usher"/>
</dbReference>
<keyword evidence="9" id="KW-0998">Cell outer membrane</keyword>
<comment type="similarity">
    <text evidence="2">Belongs to the fimbrial export usher family.</text>
</comment>
<dbReference type="Gene3D" id="3.10.20.410">
    <property type="match status" value="1"/>
</dbReference>
<protein>
    <submittedName>
        <fullName evidence="13">Fimbrial biogenesis outer membrane usher protein</fullName>
    </submittedName>
</protein>
<dbReference type="Gene3D" id="2.60.40.3110">
    <property type="match status" value="1"/>
</dbReference>
<dbReference type="PANTHER" id="PTHR30451:SF21">
    <property type="entry name" value="FIMBRIAL USHER DOMAIN-CONTAINING PROTEIN YDET-RELATED"/>
    <property type="match status" value="1"/>
</dbReference>
<dbReference type="Pfam" id="PF13953">
    <property type="entry name" value="PapC_C"/>
    <property type="match status" value="1"/>
</dbReference>
<dbReference type="Pfam" id="PF00577">
    <property type="entry name" value="Usher"/>
    <property type="match status" value="1"/>
</dbReference>
<evidence type="ECO:0000259" key="12">
    <source>
        <dbReference type="Pfam" id="PF13954"/>
    </source>
</evidence>
<comment type="caution">
    <text evidence="13">The sequence shown here is derived from an EMBL/GenBank/DDBJ whole genome shotgun (WGS) entry which is preliminary data.</text>
</comment>
<feature type="domain" description="PapC-like C-terminal" evidence="11">
    <location>
        <begin position="753"/>
        <end position="817"/>
    </location>
</feature>
<dbReference type="InterPro" id="IPR025949">
    <property type="entry name" value="PapC-like_C"/>
</dbReference>
<keyword evidence="4" id="KW-1134">Transmembrane beta strand</keyword>
<evidence type="ECO:0000256" key="4">
    <source>
        <dbReference type="ARBA" id="ARBA00022452"/>
    </source>
</evidence>
<evidence type="ECO:0000259" key="11">
    <source>
        <dbReference type="Pfam" id="PF13953"/>
    </source>
</evidence>
<gene>
    <name evidence="13" type="ORF">CYG68_14770</name>
</gene>
<sequence length="836" mass="93021">MMMKKYHNKNHFMSLSVMSFLMAGTSFSVMADDYYPASLFNIPGSNSQLTNEDVNVFKENDNAPGKYKVTLIINNNKITTKEIDFVLRKNNAGNEKLIPCFSREEWENTGLDFPSSDNDDTGGCFNINDIEYTHGYLDLNTRIYALTTPQSYINKDKLEALEQENWDNGIPALFVNYLFSAVNRQHNGETKDSYYGNIQTRVNLGAWRYQNYSTWMNDDNNKNKWKNISNTLSRNINSLKSEFTVGNLYSSSQLFDSVKFRGIRLTTDRTMDPVSKTNYVPSISGMANSEAVVTVVQNGEIILRQSVPAGPFNLTEYYPMSNGGNLYVNVKETDGSEKNFIVPFSSISTLEKKGNMRYSISGGTYDSNNKGNGKKINQAEIFYGLTDFVTVFGGAFVAKDYQSGGIGAAFNFGAFGAITADILHAKATLNHDKASAGNAFRVNYSKRIEATNTSVSLVGYRHFDAKFYRFEDAMSYDENRNDHNKLKNEYTLSLNQPVFSGNSSLNLSTVIYEYTSGKRQKSYNAGFNSSFNKMNYGIYYNYYQGTRTENGKNNTYNVSMNLNIPLNIKDNTIWANYNISSDADHQTLQTAGLSGNYGENQQGSWDIYQSQGNKGTGNSGGLSSSYRSQYASVNAGYSYSKNNKNLSYGMNGSLLATQYGVVTAPALQNTNALVLTKDTAGVGIINGQSAQTNNSGLAVVSGMTPYRKNNIVIDTQTIPGDTEIENNIINDIVPTKGALILADFNVKKGYKLLITLKTPDNKEIPLGAKATMGGDTEYLVSNFNTLYFIADKEKGDIHVTWKQDGNMQQCIIRYDITGTLPTNGIYITKLNCQREI</sequence>
<dbReference type="Gene3D" id="2.60.40.2070">
    <property type="match status" value="1"/>
</dbReference>
<keyword evidence="7 10" id="KW-0732">Signal</keyword>
<evidence type="ECO:0000256" key="10">
    <source>
        <dbReference type="SAM" id="SignalP"/>
    </source>
</evidence>